<proteinExistence type="predicted"/>
<dbReference type="RefSeq" id="WP_162850046.1">
    <property type="nucleotide sequence ID" value="NZ_SNYV01000011.1"/>
</dbReference>
<evidence type="ECO:0000313" key="1">
    <source>
        <dbReference type="EMBL" id="TDQ80055.1"/>
    </source>
</evidence>
<evidence type="ECO:0000313" key="2">
    <source>
        <dbReference type="Proteomes" id="UP000295292"/>
    </source>
</evidence>
<sequence length="57" mass="6642">MNTLTVYNVINKSTDLVLEVGEATVSLNEQDLNILVSFPEKYTMDDQVWDMRHLKIR</sequence>
<dbReference type="AlphaFoldDB" id="A0A4R6WNT4"/>
<keyword evidence="2" id="KW-1185">Reference proteome</keyword>
<gene>
    <name evidence="1" type="ORF">CLV99_1509</name>
</gene>
<reference evidence="1 2" key="1">
    <citation type="submission" date="2019-03" db="EMBL/GenBank/DDBJ databases">
        <title>Genomic Encyclopedia of Archaeal and Bacterial Type Strains, Phase II (KMG-II): from individual species to whole genera.</title>
        <authorList>
            <person name="Goeker M."/>
        </authorList>
    </citation>
    <scope>NUCLEOTIDE SEQUENCE [LARGE SCALE GENOMIC DNA]</scope>
    <source>
        <strain evidence="1 2">DSM 28353</strain>
    </source>
</reference>
<comment type="caution">
    <text evidence="1">The sequence shown here is derived from an EMBL/GenBank/DDBJ whole genome shotgun (WGS) entry which is preliminary data.</text>
</comment>
<dbReference type="Proteomes" id="UP000295292">
    <property type="component" value="Unassembled WGS sequence"/>
</dbReference>
<name>A0A4R6WNT4_9SPHI</name>
<organism evidence="1 2">
    <name type="scientific">Sphingobacterium yanglingense</name>
    <dbReference type="NCBI Taxonomy" id="1437280"/>
    <lineage>
        <taxon>Bacteria</taxon>
        <taxon>Pseudomonadati</taxon>
        <taxon>Bacteroidota</taxon>
        <taxon>Sphingobacteriia</taxon>
        <taxon>Sphingobacteriales</taxon>
        <taxon>Sphingobacteriaceae</taxon>
        <taxon>Sphingobacterium</taxon>
    </lineage>
</organism>
<protein>
    <submittedName>
        <fullName evidence="1">Uncharacterized protein</fullName>
    </submittedName>
</protein>
<dbReference type="EMBL" id="SNYV01000011">
    <property type="protein sequence ID" value="TDQ80055.1"/>
    <property type="molecule type" value="Genomic_DNA"/>
</dbReference>
<accession>A0A4R6WNT4</accession>